<reference evidence="2" key="1">
    <citation type="submission" date="2023-03" db="EMBL/GenBank/DDBJ databases">
        <title>Massive genome expansion in bonnet fungi (Mycena s.s.) driven by repeated elements and novel gene families across ecological guilds.</title>
        <authorList>
            <consortium name="Lawrence Berkeley National Laboratory"/>
            <person name="Harder C.B."/>
            <person name="Miyauchi S."/>
            <person name="Viragh M."/>
            <person name="Kuo A."/>
            <person name="Thoen E."/>
            <person name="Andreopoulos B."/>
            <person name="Lu D."/>
            <person name="Skrede I."/>
            <person name="Drula E."/>
            <person name="Henrissat B."/>
            <person name="Morin E."/>
            <person name="Kohler A."/>
            <person name="Barry K."/>
            <person name="LaButti K."/>
            <person name="Morin E."/>
            <person name="Salamov A."/>
            <person name="Lipzen A."/>
            <person name="Mereny Z."/>
            <person name="Hegedus B."/>
            <person name="Baldrian P."/>
            <person name="Stursova M."/>
            <person name="Weitz H."/>
            <person name="Taylor A."/>
            <person name="Grigoriev I.V."/>
            <person name="Nagy L.G."/>
            <person name="Martin F."/>
            <person name="Kauserud H."/>
        </authorList>
    </citation>
    <scope>NUCLEOTIDE SEQUENCE</scope>
    <source>
        <strain evidence="2">CBHHK002</strain>
    </source>
</reference>
<dbReference type="AlphaFoldDB" id="A0AAD6Z3U3"/>
<feature type="chain" id="PRO_5042031332" evidence="1">
    <location>
        <begin position="20"/>
        <end position="189"/>
    </location>
</feature>
<organism evidence="2 3">
    <name type="scientific">Mycena albidolilacea</name>
    <dbReference type="NCBI Taxonomy" id="1033008"/>
    <lineage>
        <taxon>Eukaryota</taxon>
        <taxon>Fungi</taxon>
        <taxon>Dikarya</taxon>
        <taxon>Basidiomycota</taxon>
        <taxon>Agaricomycotina</taxon>
        <taxon>Agaricomycetes</taxon>
        <taxon>Agaricomycetidae</taxon>
        <taxon>Agaricales</taxon>
        <taxon>Marasmiineae</taxon>
        <taxon>Mycenaceae</taxon>
        <taxon>Mycena</taxon>
    </lineage>
</organism>
<protein>
    <submittedName>
        <fullName evidence="2">Uncharacterized protein</fullName>
    </submittedName>
</protein>
<feature type="signal peptide" evidence="1">
    <location>
        <begin position="1"/>
        <end position="19"/>
    </location>
</feature>
<sequence>MHFFKTVLLASALFTVAHASLKLGTGELSLVYGAHDIKDPTLSAGTSINGDPENQFSSNILNPNIQWVITDRRETPQETLRQRNIQDVSGSQIDVDTSSYTKPSLQTQLRLECSAVFELNLGLGTCKWPLGDNGSDFDKALVFSCPQLVLREWGWVSASSEWDVRQCANLPKCPPGFNMVSLSGIHNAF</sequence>
<dbReference type="Proteomes" id="UP001218218">
    <property type="component" value="Unassembled WGS sequence"/>
</dbReference>
<proteinExistence type="predicted"/>
<evidence type="ECO:0000256" key="1">
    <source>
        <dbReference type="SAM" id="SignalP"/>
    </source>
</evidence>
<accession>A0AAD6Z3U3</accession>
<dbReference type="EMBL" id="JARIHO010000097">
    <property type="protein sequence ID" value="KAJ7305422.1"/>
    <property type="molecule type" value="Genomic_DNA"/>
</dbReference>
<name>A0AAD6Z3U3_9AGAR</name>
<keyword evidence="3" id="KW-1185">Reference proteome</keyword>
<keyword evidence="1" id="KW-0732">Signal</keyword>
<comment type="caution">
    <text evidence="2">The sequence shown here is derived from an EMBL/GenBank/DDBJ whole genome shotgun (WGS) entry which is preliminary data.</text>
</comment>
<gene>
    <name evidence="2" type="ORF">DFH08DRAFT_825112</name>
</gene>
<evidence type="ECO:0000313" key="3">
    <source>
        <dbReference type="Proteomes" id="UP001218218"/>
    </source>
</evidence>
<evidence type="ECO:0000313" key="2">
    <source>
        <dbReference type="EMBL" id="KAJ7305422.1"/>
    </source>
</evidence>